<dbReference type="STRING" id="3775.A0A1Q3D8D4"/>
<evidence type="ECO:0000313" key="2">
    <source>
        <dbReference type="EMBL" id="GAV88695.1"/>
    </source>
</evidence>
<dbReference type="InterPro" id="IPR034583">
    <property type="entry name" value="EMF1"/>
</dbReference>
<sequence length="1316" mass="144882">MARSTAVEENPQNHDSDLVSKSVGSLIKIDSISIDLFNDNDKIYGGKCEHFSIRGYVSEIRNKDPKIGWPFALDDNHDKPQEQSCLLPPLTIPRFRWWCCQNCQQEMGAEDTANTYAAVSSCNARLKSNGTCSHGSSLDDATVPLTSLQLAPNLNVLGGNVDASPFTNMNNNDHSSSLSGDNKENKVEFANHPVEGHVIGSEVNRNLDVSIPTCAATKVKSSLMQERCHTDEIEVLKTNCNGSAEAGNSISRSPEITDSQLVDTKPSPEIFQTVKPMSVSDQHSELIIDCQTSGLAGIDEALDALHNHSNNHRSLESNEYDYASSENAEFVASNNLQDHHPDKACGLPRRKTRKVRLLTELLGGNGDANTNLVRPEASLSVIIPDASAEVGKVSAFEGLSPQPIPLRTVAVQENFTTDLSQNRKRKLLQDEDWNSPEMSSPTNTPKKLLRTFSESAGTTDPISSSSPEEPALTGIGWPTGLKSLLTDSIDRNPIIGKKKNKMTKVVQESLSLERFQENVPKEIHEKFGDALKSVAADTDFFKSAHAGFTSRGKNPSTFPVRKMEGKSSSCKKKAKTPQVDDGEASLIRLNSAMIREGSTARKDVDNIQTGSRTVPFQSTKDSISEHGLQLCLNSYMNAQKSDGKSIPQLTEGRASLLTWQRGSPKEDQIKRKDVKINFGRNLSIPFKSEPDAFLPKGSRFDLINKKTTNKRTFLNEKQKHASHVAGGGGSLTQHMDLCGTSNKGKAIQIHEHSAVTRKIGDQRASKVSEQGPLDDIPMEIVELMAKNQYERCLPDAENDKQPLETANNTMVLQLMDLNKACGDMELSLLQEDTAQRRKPRAKNGGNDKTKRNEYVGVAKQKTVDYFSRIDKSHYNTSQPEQSYVPQGFWPFSQCLEKPSSGVHYSAASSSRLTIGQSSQWIDKMVGHTSSHASMAALRACDTCQGVPRRSEAANFSCSSVISSHIPFVHHISQKSPDQSTNNDVRLHCHSSLSRGNMDGDYNLNFSNPKVSIFDKNNGNFDSEILRTRAEYPFACKHNGMGSLDLYSNETIPAMHLLSLMDAGLRSGAPIDMNATPKFFKRPPFPPHHHSKEFPGLPLGLGGFKTDTMKHPTYDYYGKTTLSENSRGCFPSIPTVGPSALSFQHDRSLKRANDSPSQVSLKSREKEKTKVSRSPRQNRGRNSGKFGLATGGLGTNDGSVPRHSMQKMSLRPSDSTAFPLQFYPAENTTKHKLDAPTTNVSVQHWKSSFQTEVCSINRNPADFSVPEAGNEYMIAGEDLKFRTSLPSENRSSLIKLDKLDGRKRQRKATDANESAKN</sequence>
<dbReference type="GO" id="GO:0045892">
    <property type="term" value="P:negative regulation of DNA-templated transcription"/>
    <property type="evidence" value="ECO:0007669"/>
    <property type="project" value="InterPro"/>
</dbReference>
<feature type="region of interest" description="Disordered" evidence="1">
    <location>
        <begin position="551"/>
        <end position="579"/>
    </location>
</feature>
<name>A0A1Q3D8D4_CEPFO</name>
<proteinExistence type="predicted"/>
<accession>A0A1Q3D8D4</accession>
<feature type="compositionally biased region" description="Basic and acidic residues" evidence="1">
    <location>
        <begin position="1143"/>
        <end position="1152"/>
    </location>
</feature>
<dbReference type="FunCoup" id="A0A1Q3D8D4">
    <property type="interactions" value="1230"/>
</dbReference>
<dbReference type="PANTHER" id="PTHR35504:SF1">
    <property type="entry name" value="PROTEIN EMBRYONIC FLOWER 1"/>
    <property type="match status" value="1"/>
</dbReference>
<reference evidence="3" key="1">
    <citation type="submission" date="2016-04" db="EMBL/GenBank/DDBJ databases">
        <title>Cephalotus genome sequencing.</title>
        <authorList>
            <person name="Fukushima K."/>
            <person name="Hasebe M."/>
            <person name="Fang X."/>
        </authorList>
    </citation>
    <scope>NUCLEOTIDE SEQUENCE [LARGE SCALE GENOMIC DNA]</scope>
    <source>
        <strain evidence="3">cv. St1</strain>
    </source>
</reference>
<feature type="region of interest" description="Disordered" evidence="1">
    <location>
        <begin position="1143"/>
        <end position="1205"/>
    </location>
</feature>
<feature type="compositionally biased region" description="Polar residues" evidence="1">
    <location>
        <begin position="436"/>
        <end position="445"/>
    </location>
</feature>
<dbReference type="GO" id="GO:0009910">
    <property type="term" value="P:negative regulation of flower development"/>
    <property type="evidence" value="ECO:0007669"/>
    <property type="project" value="InterPro"/>
</dbReference>
<feature type="compositionally biased region" description="Polar residues" evidence="1">
    <location>
        <begin position="452"/>
        <end position="467"/>
    </location>
</feature>
<feature type="region of interest" description="Disordered" evidence="1">
    <location>
        <begin position="830"/>
        <end position="850"/>
    </location>
</feature>
<dbReference type="EMBL" id="BDDD01005032">
    <property type="protein sequence ID" value="GAV88695.1"/>
    <property type="molecule type" value="Genomic_DNA"/>
</dbReference>
<evidence type="ECO:0000256" key="1">
    <source>
        <dbReference type="SAM" id="MobiDB-lite"/>
    </source>
</evidence>
<dbReference type="Proteomes" id="UP000187406">
    <property type="component" value="Unassembled WGS sequence"/>
</dbReference>
<gene>
    <name evidence="2" type="ORF">CFOL_v3_32117</name>
</gene>
<evidence type="ECO:0008006" key="4">
    <source>
        <dbReference type="Google" id="ProtNLM"/>
    </source>
</evidence>
<dbReference type="GO" id="GO:0048367">
    <property type="term" value="P:shoot system development"/>
    <property type="evidence" value="ECO:0007669"/>
    <property type="project" value="InterPro"/>
</dbReference>
<feature type="region of interest" description="Disordered" evidence="1">
    <location>
        <begin position="1295"/>
        <end position="1316"/>
    </location>
</feature>
<organism evidence="2 3">
    <name type="scientific">Cephalotus follicularis</name>
    <name type="common">Albany pitcher plant</name>
    <dbReference type="NCBI Taxonomy" id="3775"/>
    <lineage>
        <taxon>Eukaryota</taxon>
        <taxon>Viridiplantae</taxon>
        <taxon>Streptophyta</taxon>
        <taxon>Embryophyta</taxon>
        <taxon>Tracheophyta</taxon>
        <taxon>Spermatophyta</taxon>
        <taxon>Magnoliopsida</taxon>
        <taxon>eudicotyledons</taxon>
        <taxon>Gunneridae</taxon>
        <taxon>Pentapetalae</taxon>
        <taxon>rosids</taxon>
        <taxon>fabids</taxon>
        <taxon>Oxalidales</taxon>
        <taxon>Cephalotaceae</taxon>
        <taxon>Cephalotus</taxon>
    </lineage>
</organism>
<protein>
    <recommendedName>
        <fullName evidence="4">Protein EMBRYONIC FLOWER 1-like</fullName>
    </recommendedName>
</protein>
<dbReference type="InParanoid" id="A0A1Q3D8D4"/>
<keyword evidence="3" id="KW-1185">Reference proteome</keyword>
<comment type="caution">
    <text evidence="2">The sequence shown here is derived from an EMBL/GenBank/DDBJ whole genome shotgun (WGS) entry which is preliminary data.</text>
</comment>
<evidence type="ECO:0000313" key="3">
    <source>
        <dbReference type="Proteomes" id="UP000187406"/>
    </source>
</evidence>
<dbReference type="PANTHER" id="PTHR35504">
    <property type="entry name" value="PROTEIN EMBRYONIC FLOWER 1"/>
    <property type="match status" value="1"/>
</dbReference>
<feature type="region of interest" description="Disordered" evidence="1">
    <location>
        <begin position="420"/>
        <end position="475"/>
    </location>
</feature>
<dbReference type="OrthoDB" id="754229at2759"/>